<sequence length="134" mass="14485">MTFHKVAMSSPAACMALHRGRKKLRARVTTLLATPDTGFAQGFPGMVAAVEAGFRHEEALLELLGDACMPPRRADHAIILSALHRTASRVESGDLRQGRQVVDALRHVLALPWPFIGPASLPRHTAAAARPIPR</sequence>
<proteinExistence type="predicted"/>
<accession>A0ABW0RSA7</accession>
<protein>
    <submittedName>
        <fullName evidence="1">Uncharacterized protein</fullName>
    </submittedName>
</protein>
<evidence type="ECO:0000313" key="1">
    <source>
        <dbReference type="EMBL" id="MFC5547089.1"/>
    </source>
</evidence>
<comment type="caution">
    <text evidence="1">The sequence shown here is derived from an EMBL/GenBank/DDBJ whole genome shotgun (WGS) entry which is preliminary data.</text>
</comment>
<organism evidence="1 2">
    <name type="scientific">Massilia aerilata</name>
    <dbReference type="NCBI Taxonomy" id="453817"/>
    <lineage>
        <taxon>Bacteria</taxon>
        <taxon>Pseudomonadati</taxon>
        <taxon>Pseudomonadota</taxon>
        <taxon>Betaproteobacteria</taxon>
        <taxon>Burkholderiales</taxon>
        <taxon>Oxalobacteraceae</taxon>
        <taxon>Telluria group</taxon>
        <taxon>Massilia</taxon>
    </lineage>
</organism>
<keyword evidence="2" id="KW-1185">Reference proteome</keyword>
<dbReference type="RefSeq" id="WP_379765719.1">
    <property type="nucleotide sequence ID" value="NZ_JBHSMZ010000001.1"/>
</dbReference>
<gene>
    <name evidence="1" type="ORF">ACFPO9_01000</name>
</gene>
<evidence type="ECO:0000313" key="2">
    <source>
        <dbReference type="Proteomes" id="UP001596086"/>
    </source>
</evidence>
<dbReference type="EMBL" id="JBHSMZ010000001">
    <property type="protein sequence ID" value="MFC5547089.1"/>
    <property type="molecule type" value="Genomic_DNA"/>
</dbReference>
<name>A0ABW0RSA7_9BURK</name>
<reference evidence="2" key="1">
    <citation type="journal article" date="2019" name="Int. J. Syst. Evol. Microbiol.">
        <title>The Global Catalogue of Microorganisms (GCM) 10K type strain sequencing project: providing services to taxonomists for standard genome sequencing and annotation.</title>
        <authorList>
            <consortium name="The Broad Institute Genomics Platform"/>
            <consortium name="The Broad Institute Genome Sequencing Center for Infectious Disease"/>
            <person name="Wu L."/>
            <person name="Ma J."/>
        </authorList>
    </citation>
    <scope>NUCLEOTIDE SEQUENCE [LARGE SCALE GENOMIC DNA]</scope>
    <source>
        <strain evidence="2">CGMCC 4.5798</strain>
    </source>
</reference>
<dbReference type="Proteomes" id="UP001596086">
    <property type="component" value="Unassembled WGS sequence"/>
</dbReference>